<dbReference type="Proteomes" id="UP000265520">
    <property type="component" value="Unassembled WGS sequence"/>
</dbReference>
<feature type="region of interest" description="Disordered" evidence="1">
    <location>
        <begin position="1"/>
        <end position="42"/>
    </location>
</feature>
<protein>
    <submittedName>
        <fullName evidence="2">Uncharacterized protein</fullName>
    </submittedName>
</protein>
<accession>A0A392U2X0</accession>
<comment type="caution">
    <text evidence="2">The sequence shown here is derived from an EMBL/GenBank/DDBJ whole genome shotgun (WGS) entry which is preliminary data.</text>
</comment>
<keyword evidence="3" id="KW-1185">Reference proteome</keyword>
<proteinExistence type="predicted"/>
<name>A0A392U2X0_9FABA</name>
<dbReference type="EMBL" id="LXQA010701669">
    <property type="protein sequence ID" value="MCI66756.1"/>
    <property type="molecule type" value="Genomic_DNA"/>
</dbReference>
<evidence type="ECO:0000256" key="1">
    <source>
        <dbReference type="SAM" id="MobiDB-lite"/>
    </source>
</evidence>
<organism evidence="2 3">
    <name type="scientific">Trifolium medium</name>
    <dbReference type="NCBI Taxonomy" id="97028"/>
    <lineage>
        <taxon>Eukaryota</taxon>
        <taxon>Viridiplantae</taxon>
        <taxon>Streptophyta</taxon>
        <taxon>Embryophyta</taxon>
        <taxon>Tracheophyta</taxon>
        <taxon>Spermatophyta</taxon>
        <taxon>Magnoliopsida</taxon>
        <taxon>eudicotyledons</taxon>
        <taxon>Gunneridae</taxon>
        <taxon>Pentapetalae</taxon>
        <taxon>rosids</taxon>
        <taxon>fabids</taxon>
        <taxon>Fabales</taxon>
        <taxon>Fabaceae</taxon>
        <taxon>Papilionoideae</taxon>
        <taxon>50 kb inversion clade</taxon>
        <taxon>NPAAA clade</taxon>
        <taxon>Hologalegina</taxon>
        <taxon>IRL clade</taxon>
        <taxon>Trifolieae</taxon>
        <taxon>Trifolium</taxon>
    </lineage>
</organism>
<evidence type="ECO:0000313" key="2">
    <source>
        <dbReference type="EMBL" id="MCI66756.1"/>
    </source>
</evidence>
<feature type="non-terminal residue" evidence="2">
    <location>
        <position position="42"/>
    </location>
</feature>
<reference evidence="2 3" key="1">
    <citation type="journal article" date="2018" name="Front. Plant Sci.">
        <title>Red Clover (Trifolium pratense) and Zigzag Clover (T. medium) - A Picture of Genomic Similarities and Differences.</title>
        <authorList>
            <person name="Dluhosova J."/>
            <person name="Istvanek J."/>
            <person name="Nedelnik J."/>
            <person name="Repkova J."/>
        </authorList>
    </citation>
    <scope>NUCLEOTIDE SEQUENCE [LARGE SCALE GENOMIC DNA]</scope>
    <source>
        <strain evidence="3">cv. 10/8</strain>
        <tissue evidence="2">Leaf</tissue>
    </source>
</reference>
<dbReference type="AlphaFoldDB" id="A0A392U2X0"/>
<feature type="compositionally biased region" description="Basic and acidic residues" evidence="1">
    <location>
        <begin position="10"/>
        <end position="22"/>
    </location>
</feature>
<sequence length="42" mass="4759">MKRGTSKADAQAKKKKPEEKAPTTKRGNAQRKLKMKQEESSE</sequence>
<evidence type="ECO:0000313" key="3">
    <source>
        <dbReference type="Proteomes" id="UP000265520"/>
    </source>
</evidence>